<dbReference type="RefSeq" id="WP_013740479.1">
    <property type="nucleotide sequence ID" value="NC_015437.1"/>
</dbReference>
<evidence type="ECO:0000259" key="2">
    <source>
        <dbReference type="Pfam" id="PF18186"/>
    </source>
</evidence>
<protein>
    <recommendedName>
        <fullName evidence="2">SMODS and SLOG-associating 2TM effector domain-containing protein</fullName>
    </recommendedName>
</protein>
<name>F4EXB2_SELS3</name>
<dbReference type="AlphaFoldDB" id="F4EXB2"/>
<gene>
    <name evidence="3" type="ordered locus">Selsp_0068</name>
</gene>
<feature type="transmembrane region" description="Helical" evidence="1">
    <location>
        <begin position="74"/>
        <end position="91"/>
    </location>
</feature>
<evidence type="ECO:0000313" key="4">
    <source>
        <dbReference type="Proteomes" id="UP000011124"/>
    </source>
</evidence>
<evidence type="ECO:0000256" key="1">
    <source>
        <dbReference type="SAM" id="Phobius"/>
    </source>
</evidence>
<keyword evidence="1" id="KW-0472">Membrane</keyword>
<feature type="domain" description="SMODS and SLOG-associating 2TM effector" evidence="2">
    <location>
        <begin position="12"/>
        <end position="176"/>
    </location>
</feature>
<feature type="transmembrane region" description="Helical" evidence="1">
    <location>
        <begin position="44"/>
        <end position="62"/>
    </location>
</feature>
<dbReference type="KEGG" id="ssg:Selsp_0068"/>
<proteinExistence type="predicted"/>
<keyword evidence="1" id="KW-1133">Transmembrane helix</keyword>
<reference evidence="3 4" key="1">
    <citation type="submission" date="2011-04" db="EMBL/GenBank/DDBJ databases">
        <title>The complete genome of Selenomonas sputigena DSM 20758.</title>
        <authorList>
            <consortium name="US DOE Joint Genome Institute (JGI-PGF)"/>
            <person name="Lucas S."/>
            <person name="Copeland A."/>
            <person name="Lapidus A."/>
            <person name="Bruce D."/>
            <person name="Goodwin L."/>
            <person name="Pitluck S."/>
            <person name="Peters L."/>
            <person name="Kyrpides N."/>
            <person name="Mavromatis K."/>
            <person name="Ivanova N."/>
            <person name="Ovchinnikova G."/>
            <person name="Teshima H."/>
            <person name="Detter J.C."/>
            <person name="Tapia R."/>
            <person name="Han C."/>
            <person name="Land M."/>
            <person name="Hauser L."/>
            <person name="Markowitz V."/>
            <person name="Cheng J.-F."/>
            <person name="Hugenholtz P."/>
            <person name="Woyke T."/>
            <person name="Wu D."/>
            <person name="Gronow S."/>
            <person name="Wellnitz S."/>
            <person name="Schneider S."/>
            <person name="Klenk H.-P."/>
            <person name="Eisen J.A."/>
        </authorList>
    </citation>
    <scope>NUCLEOTIDE SEQUENCE [LARGE SCALE GENOMIC DNA]</scope>
    <source>
        <strain evidence="4">ATCC 35185 / DSM 20758 / VPI D19B-28</strain>
    </source>
</reference>
<keyword evidence="1" id="KW-0812">Transmembrane</keyword>
<accession>F4EXB2</accession>
<organism evidence="3 4">
    <name type="scientific">Selenomonas sputigena (strain ATCC 35185 / DSM 20758 / CCUG 44933 / VPI D19B-28)</name>
    <dbReference type="NCBI Taxonomy" id="546271"/>
    <lineage>
        <taxon>Bacteria</taxon>
        <taxon>Bacillati</taxon>
        <taxon>Bacillota</taxon>
        <taxon>Negativicutes</taxon>
        <taxon>Selenomonadales</taxon>
        <taxon>Selenomonadaceae</taxon>
        <taxon>Selenomonas</taxon>
    </lineage>
</organism>
<dbReference type="Proteomes" id="UP000011124">
    <property type="component" value="Chromosome"/>
</dbReference>
<dbReference type="Pfam" id="PF18186">
    <property type="entry name" value="SLATT_4"/>
    <property type="match status" value="1"/>
</dbReference>
<dbReference type="EMBL" id="CP002637">
    <property type="protein sequence ID" value="AEB99048.1"/>
    <property type="molecule type" value="Genomic_DNA"/>
</dbReference>
<sequence>MTYNVHRHIVRQKIIEAAARIVYTYTAHWKIVNRLQSRYEEFKIAQIALTASASCGFLTALIKGSSCVTEIGGMLGGACSFLSLCLNLYMLNFDLPNQIKQHTEAANELWEIRECYVAFITDFDMLSDEEVRSRRDDLTRVVAQVNKKYPGTDRRSYAEARVALKEKEEQTFNKGEAERLLNLMDD</sequence>
<evidence type="ECO:0000313" key="3">
    <source>
        <dbReference type="EMBL" id="AEB99048.1"/>
    </source>
</evidence>
<keyword evidence="4" id="KW-1185">Reference proteome</keyword>
<dbReference type="InterPro" id="IPR040811">
    <property type="entry name" value="SLATT_4"/>
</dbReference>
<dbReference type="HOGENOM" id="CLU_120415_0_0_9"/>
<dbReference type="NCBIfam" id="NF033632">
    <property type="entry name" value="SLATT_4"/>
    <property type="match status" value="1"/>
</dbReference>